<dbReference type="EnsemblMetazoa" id="XM_019899138.1">
    <property type="protein sequence ID" value="XP_019754697.1"/>
    <property type="gene ID" value="LOC109533738"/>
</dbReference>
<reference evidence="3" key="1">
    <citation type="journal article" date="2013" name="Genome Biol.">
        <title>Draft genome of the mountain pine beetle, Dendroctonus ponderosae Hopkins, a major forest pest.</title>
        <authorList>
            <person name="Keeling C.I."/>
            <person name="Yuen M.M."/>
            <person name="Liao N.Y."/>
            <person name="Docking T.R."/>
            <person name="Chan S.K."/>
            <person name="Taylor G.A."/>
            <person name="Palmquist D.L."/>
            <person name="Jackman S.D."/>
            <person name="Nguyen A."/>
            <person name="Li M."/>
            <person name="Henderson H."/>
            <person name="Janes J.K."/>
            <person name="Zhao Y."/>
            <person name="Pandoh P."/>
            <person name="Moore R."/>
            <person name="Sperling F.A."/>
            <person name="Huber D.P."/>
            <person name="Birol I."/>
            <person name="Jones S.J."/>
            <person name="Bohlmann J."/>
        </authorList>
    </citation>
    <scope>NUCLEOTIDE SEQUENCE</scope>
</reference>
<proteinExistence type="predicted"/>
<evidence type="ECO:0000313" key="3">
    <source>
        <dbReference type="Proteomes" id="UP000019118"/>
    </source>
</evidence>
<dbReference type="KEGG" id="dpa:109533738"/>
<name>A0AAR5P1E8_DENPD</name>
<reference evidence="2" key="2">
    <citation type="submission" date="2024-08" db="UniProtKB">
        <authorList>
            <consortium name="EnsemblMetazoa"/>
        </authorList>
    </citation>
    <scope>IDENTIFICATION</scope>
</reference>
<dbReference type="GeneID" id="109533738"/>
<evidence type="ECO:0000256" key="1">
    <source>
        <dbReference type="SAM" id="MobiDB-lite"/>
    </source>
</evidence>
<keyword evidence="3" id="KW-1185">Reference proteome</keyword>
<dbReference type="AlphaFoldDB" id="A0AAR5P1E8"/>
<feature type="region of interest" description="Disordered" evidence="1">
    <location>
        <begin position="147"/>
        <end position="168"/>
    </location>
</feature>
<sequence>MQNRLKLGGILVLPLNDQLMRIKRVSECRWEETMLLPFSIASALQPPIDFHNSIKPIEVAPLPLQMLCRSVIRNNIRKKIKKEHISVNIPSNTKVPKDEQIFSGILNLFVRELDNDQQPGAGERNMFIGDDMRRGRQITMYNRRLGTAEHPSSETEISRSNPSLHDEGFGTIERLSMETDEQDTEYYSHRYVLL</sequence>
<dbReference type="Proteomes" id="UP000019118">
    <property type="component" value="Unassembled WGS sequence"/>
</dbReference>
<protein>
    <submittedName>
        <fullName evidence="2">Uncharacterized protein</fullName>
    </submittedName>
</protein>
<accession>A0AAR5P1E8</accession>
<evidence type="ECO:0000313" key="2">
    <source>
        <dbReference type="EnsemblMetazoa" id="XP_019754697.1"/>
    </source>
</evidence>
<organism evidence="2 3">
    <name type="scientific">Dendroctonus ponderosae</name>
    <name type="common">Mountain pine beetle</name>
    <dbReference type="NCBI Taxonomy" id="77166"/>
    <lineage>
        <taxon>Eukaryota</taxon>
        <taxon>Metazoa</taxon>
        <taxon>Ecdysozoa</taxon>
        <taxon>Arthropoda</taxon>
        <taxon>Hexapoda</taxon>
        <taxon>Insecta</taxon>
        <taxon>Pterygota</taxon>
        <taxon>Neoptera</taxon>
        <taxon>Endopterygota</taxon>
        <taxon>Coleoptera</taxon>
        <taxon>Polyphaga</taxon>
        <taxon>Cucujiformia</taxon>
        <taxon>Curculionidae</taxon>
        <taxon>Scolytinae</taxon>
        <taxon>Dendroctonus</taxon>
    </lineage>
</organism>